<dbReference type="Gene3D" id="1.10.10.60">
    <property type="entry name" value="Homeodomain-like"/>
    <property type="match status" value="1"/>
</dbReference>
<dbReference type="EMBL" id="JAKOGI010000386">
    <property type="protein sequence ID" value="KAJ8435816.1"/>
    <property type="molecule type" value="Genomic_DNA"/>
</dbReference>
<name>A0A9Q1K3K4_9CARY</name>
<accession>A0A9Q1K3K4</accession>
<dbReference type="PANTHER" id="PTHR31499">
    <property type="entry name" value="MYB FAMILY TRANSCRIPTION FACTOR PHL11"/>
    <property type="match status" value="1"/>
</dbReference>
<dbReference type="AlphaFoldDB" id="A0A9Q1K3K4"/>
<evidence type="ECO:0000313" key="2">
    <source>
        <dbReference type="EMBL" id="KAJ8435816.1"/>
    </source>
</evidence>
<keyword evidence="3" id="KW-1185">Reference proteome</keyword>
<feature type="compositionally biased region" description="Basic and acidic residues" evidence="1">
    <location>
        <begin position="165"/>
        <end position="174"/>
    </location>
</feature>
<feature type="region of interest" description="Disordered" evidence="1">
    <location>
        <begin position="143"/>
        <end position="174"/>
    </location>
</feature>
<dbReference type="PANTHER" id="PTHR31499:SF85">
    <property type="entry name" value="TRANSCRIPTION FACTOR MYB-RELATED FAMILY"/>
    <property type="match status" value="1"/>
</dbReference>
<comment type="caution">
    <text evidence="2">The sequence shown here is derived from an EMBL/GenBank/DDBJ whole genome shotgun (WGS) entry which is preliminary data.</text>
</comment>
<gene>
    <name evidence="2" type="ORF">Cgig2_024799</name>
</gene>
<dbReference type="Proteomes" id="UP001153076">
    <property type="component" value="Unassembled WGS sequence"/>
</dbReference>
<evidence type="ECO:0000256" key="1">
    <source>
        <dbReference type="SAM" id="MobiDB-lite"/>
    </source>
</evidence>
<protein>
    <submittedName>
        <fullName evidence="2">Uncharacterized protein</fullName>
    </submittedName>
</protein>
<dbReference type="InterPro" id="IPR046955">
    <property type="entry name" value="PHR1-like"/>
</dbReference>
<evidence type="ECO:0000313" key="3">
    <source>
        <dbReference type="Proteomes" id="UP001153076"/>
    </source>
</evidence>
<dbReference type="GO" id="GO:0003700">
    <property type="term" value="F:DNA-binding transcription factor activity"/>
    <property type="evidence" value="ECO:0007669"/>
    <property type="project" value="InterPro"/>
</dbReference>
<organism evidence="2 3">
    <name type="scientific">Carnegiea gigantea</name>
    <dbReference type="NCBI Taxonomy" id="171969"/>
    <lineage>
        <taxon>Eukaryota</taxon>
        <taxon>Viridiplantae</taxon>
        <taxon>Streptophyta</taxon>
        <taxon>Embryophyta</taxon>
        <taxon>Tracheophyta</taxon>
        <taxon>Spermatophyta</taxon>
        <taxon>Magnoliopsida</taxon>
        <taxon>eudicotyledons</taxon>
        <taxon>Gunneridae</taxon>
        <taxon>Pentapetalae</taxon>
        <taxon>Caryophyllales</taxon>
        <taxon>Cactineae</taxon>
        <taxon>Cactaceae</taxon>
        <taxon>Cactoideae</taxon>
        <taxon>Echinocereeae</taxon>
        <taxon>Carnegiea</taxon>
    </lineage>
</organism>
<sequence length="174" mass="19669">MPEQTSAVRFSLIRAPSSPLILSLSLSRACSSVSVIVAATEATSKAILKLMDSDGSTIFHCNSSFQKYRIAKYVPDSTECKYFTLHNALFNVSFQLVDRQLGLSLYEVSKIRWNLQMGIEEQGRQLKIMLDQQQKTRLVLYRNQNSGHPDGPSLIQDDVQVSSEEESRNNFHPR</sequence>
<dbReference type="OrthoDB" id="551907at2759"/>
<proteinExistence type="predicted"/>
<reference evidence="2" key="1">
    <citation type="submission" date="2022-04" db="EMBL/GenBank/DDBJ databases">
        <title>Carnegiea gigantea Genome sequencing and assembly v2.</title>
        <authorList>
            <person name="Copetti D."/>
            <person name="Sanderson M.J."/>
            <person name="Burquez A."/>
            <person name="Wojciechowski M.F."/>
        </authorList>
    </citation>
    <scope>NUCLEOTIDE SEQUENCE</scope>
    <source>
        <strain evidence="2">SGP5-SGP5p</strain>
        <tissue evidence="2">Aerial part</tissue>
    </source>
</reference>